<feature type="chain" id="PRO_5044193019" evidence="2">
    <location>
        <begin position="26"/>
        <end position="716"/>
    </location>
</feature>
<dbReference type="AlphaFoldDB" id="A0A2Z4FII2"/>
<name>A0A2Z4FII2_9DELT</name>
<dbReference type="EMBL" id="CP030032">
    <property type="protein sequence ID" value="AWV88723.1"/>
    <property type="molecule type" value="Genomic_DNA"/>
</dbReference>
<feature type="compositionally biased region" description="Low complexity" evidence="1">
    <location>
        <begin position="132"/>
        <end position="154"/>
    </location>
</feature>
<dbReference type="SUPFAM" id="SSF51126">
    <property type="entry name" value="Pectin lyase-like"/>
    <property type="match status" value="1"/>
</dbReference>
<dbReference type="PROSITE" id="PS51257">
    <property type="entry name" value="PROKAR_LIPOPROTEIN"/>
    <property type="match status" value="1"/>
</dbReference>
<evidence type="ECO:0000313" key="3">
    <source>
        <dbReference type="EMBL" id="AWV88723.1"/>
    </source>
</evidence>
<evidence type="ECO:0000313" key="4">
    <source>
        <dbReference type="Proteomes" id="UP000249799"/>
    </source>
</evidence>
<keyword evidence="2" id="KW-0732">Signal</keyword>
<evidence type="ECO:0000256" key="2">
    <source>
        <dbReference type="SAM" id="SignalP"/>
    </source>
</evidence>
<dbReference type="OrthoDB" id="5401272at2"/>
<dbReference type="InterPro" id="IPR011050">
    <property type="entry name" value="Pectin_lyase_fold/virulence"/>
</dbReference>
<feature type="signal peptide" evidence="2">
    <location>
        <begin position="1"/>
        <end position="25"/>
    </location>
</feature>
<reference evidence="3 4" key="1">
    <citation type="submission" date="2018-06" db="EMBL/GenBank/DDBJ databases">
        <title>Lujinxingia sediminis gen. nov. sp. nov., a new facultative anaerobic member of the class Deltaproteobacteria, and proposal of Lujinxingaceae fam. nov.</title>
        <authorList>
            <person name="Guo L.-Y."/>
            <person name="Li C.-M."/>
            <person name="Wang S."/>
            <person name="Du Z.-J."/>
        </authorList>
    </citation>
    <scope>NUCLEOTIDE SEQUENCE [LARGE SCALE GENOMIC DNA]</scope>
    <source>
        <strain evidence="3 4">FA350</strain>
    </source>
</reference>
<protein>
    <submittedName>
        <fullName evidence="3">Uncharacterized protein</fullName>
    </submittedName>
</protein>
<gene>
    <name evidence="3" type="ORF">DN745_04980</name>
</gene>
<keyword evidence="4" id="KW-1185">Reference proteome</keyword>
<dbReference type="Proteomes" id="UP000249799">
    <property type="component" value="Chromosome"/>
</dbReference>
<organism evidence="3 4">
    <name type="scientific">Bradymonas sediminis</name>
    <dbReference type="NCBI Taxonomy" id="1548548"/>
    <lineage>
        <taxon>Bacteria</taxon>
        <taxon>Deltaproteobacteria</taxon>
        <taxon>Bradymonadales</taxon>
        <taxon>Bradymonadaceae</taxon>
        <taxon>Bradymonas</taxon>
    </lineage>
</organism>
<accession>A0A2Z4FII2</accession>
<feature type="region of interest" description="Disordered" evidence="1">
    <location>
        <begin position="126"/>
        <end position="154"/>
    </location>
</feature>
<dbReference type="RefSeq" id="WP_111332690.1">
    <property type="nucleotide sequence ID" value="NZ_CP030032.1"/>
</dbReference>
<sequence length="716" mass="74350">MKSKLSLNYKLWALNLLILGGAVVASGCGDDDGGAKSCVHGEQRSFTCGNDKSGSQPQTCVDGSWYSTSFCANSDGTRHEDDRWGTLENCEDGATRAAVCGEDDKGLQPERCQGGEWVATNACSYGGGGQSNNTPDNNTPDNNTPGNNTPEPNDCTTYEVIETPIETEVSLDGCYKATETIDIRQGGHLTVKPGSIVLFAEGTGMEVDGGKLTAVGESNKGILFAGQNDAPGYWIGIRFAASNSIDNKLAYVTIDGGGADSTFSGVQPANLMLGVWNQDTKVSMSHTTLRNSANWGVYANDRSKFSEFSENTITGNAKGAAVLSASVIGDLDAETDYSGNTKDIVQISDDKVSQSATWPGINVPYLAEKTLTVSGDSTALKIMAGATLQFSENTGLTVSGGTSLTAVGTPEAKIRFEGKDATPGYWRGVRFSGTNLGANKLDHVVIDGGGSEDNFSDVQPANLMLGLWNGTTKLSVTNTTLQNSGKWGLFADARSTFTAFAGNTITGNASGAAQLDAKAVGGLDDTTDYSGNDQDIVMIIGGKLEQSATWPNVGVPYVSKDDIEVKGEGTVLTIDPGATFKFHENKGLEVVAGAAMTAIGEADAKITFEGNDSTSGFWRGIRFGGTIAAGNKLTHVVIDGGGSSDKFADIDPANLGLGQWNRDTTIALQDVTLQNSAGTELFLNGRSTLSSCGGLNIAAADVTGDGAAAAITACGL</sequence>
<evidence type="ECO:0000256" key="1">
    <source>
        <dbReference type="SAM" id="MobiDB-lite"/>
    </source>
</evidence>
<proteinExistence type="predicted"/>
<dbReference type="KEGG" id="bsed:DN745_04980"/>